<reference evidence="2" key="1">
    <citation type="submission" date="2023-04" db="EMBL/GenBank/DDBJ databases">
        <title>Comparative genomic analysis of Cohnella hashimotonis sp. nov., isolated from the International Space Station.</title>
        <authorList>
            <person name="Venkateswaran K."/>
            <person name="Simpson A."/>
        </authorList>
    </citation>
    <scope>NUCLEOTIDE SEQUENCE</scope>
    <source>
        <strain evidence="2">F6_2S_P_1</strain>
    </source>
</reference>
<evidence type="ECO:0000313" key="2">
    <source>
        <dbReference type="EMBL" id="MDI4644915.1"/>
    </source>
</evidence>
<comment type="caution">
    <text evidence="2">The sequence shown here is derived from an EMBL/GenBank/DDBJ whole genome shotgun (WGS) entry which is preliminary data.</text>
</comment>
<sequence>MTSLPEHPERVSLRTLFLFFIPLGVSAVLINLSHVIINGTLARADDPELVIAGYATAMSLLTVSERPAVLFRETCSALVRDRVSYRAILKVAFIVFGASLVFGAMIGYTPVGTLVFAGAYGAEPEVADAAVNVYHVLMFLSIFSGIRCLYQGVIIYKMRTRWLTIGMVFRLGGMFLMAQYIMHIGVTSSTQGAVIFVFGMMIEAFVSWLEGRNLARKLPPESPECEVQSPRQILRFYNPLLFSSFIVVWVPPILNALLGNTDRGTLSISSFAVAGSLTNLCLGFFTYFHQIALQFYRTDPGQVKRFVLLIGFTPAILLTTFAFTPAGEWMLTHLLGVEGRLLTESMVALRGFIPFVLIFPWLDTLNGIILSKGQTKLMFGSQTGNAVVTTALIVVLTISLPAWTGILGALAQSGGMIAELGLLYWLFRRAMKTEVLDTLTAMPGEDTAR</sequence>
<keyword evidence="1" id="KW-1133">Transmembrane helix</keyword>
<feature type="transmembrane region" description="Helical" evidence="1">
    <location>
        <begin position="266"/>
        <end position="285"/>
    </location>
</feature>
<accession>A0ABT6TE04</accession>
<dbReference type="EMBL" id="JAGRPV010000001">
    <property type="protein sequence ID" value="MDI4644915.1"/>
    <property type="molecule type" value="Genomic_DNA"/>
</dbReference>
<keyword evidence="1" id="KW-0812">Transmembrane</keyword>
<protein>
    <submittedName>
        <fullName evidence="2">Multi antimicrobial extrusion protein MatE</fullName>
    </submittedName>
</protein>
<feature type="transmembrane region" description="Helical" evidence="1">
    <location>
        <begin position="16"/>
        <end position="37"/>
    </location>
</feature>
<evidence type="ECO:0000256" key="1">
    <source>
        <dbReference type="SAM" id="Phobius"/>
    </source>
</evidence>
<gene>
    <name evidence="2" type="ORF">KB449_08075</name>
</gene>
<feature type="transmembrane region" description="Helical" evidence="1">
    <location>
        <begin position="306"/>
        <end position="327"/>
    </location>
</feature>
<keyword evidence="3" id="KW-1185">Reference proteome</keyword>
<feature type="transmembrane region" description="Helical" evidence="1">
    <location>
        <begin position="87"/>
        <end position="109"/>
    </location>
</feature>
<feature type="transmembrane region" description="Helical" evidence="1">
    <location>
        <begin position="162"/>
        <end position="182"/>
    </location>
</feature>
<name>A0ABT6TE04_9BACL</name>
<organism evidence="2 3">
    <name type="scientific">Cohnella hashimotonis</name>
    <dbReference type="NCBI Taxonomy" id="2826895"/>
    <lineage>
        <taxon>Bacteria</taxon>
        <taxon>Bacillati</taxon>
        <taxon>Bacillota</taxon>
        <taxon>Bacilli</taxon>
        <taxon>Bacillales</taxon>
        <taxon>Paenibacillaceae</taxon>
        <taxon>Cohnella</taxon>
    </lineage>
</organism>
<keyword evidence="1" id="KW-0472">Membrane</keyword>
<feature type="transmembrane region" description="Helical" evidence="1">
    <location>
        <begin position="236"/>
        <end position="254"/>
    </location>
</feature>
<feature type="transmembrane region" description="Helical" evidence="1">
    <location>
        <begin position="129"/>
        <end position="150"/>
    </location>
</feature>
<feature type="transmembrane region" description="Helical" evidence="1">
    <location>
        <begin position="383"/>
        <end position="403"/>
    </location>
</feature>
<feature type="transmembrane region" description="Helical" evidence="1">
    <location>
        <begin position="409"/>
        <end position="427"/>
    </location>
</feature>
<evidence type="ECO:0000313" key="3">
    <source>
        <dbReference type="Proteomes" id="UP001161691"/>
    </source>
</evidence>
<dbReference type="Proteomes" id="UP001161691">
    <property type="component" value="Unassembled WGS sequence"/>
</dbReference>
<feature type="transmembrane region" description="Helical" evidence="1">
    <location>
        <begin position="188"/>
        <end position="209"/>
    </location>
</feature>
<proteinExistence type="predicted"/>
<feature type="transmembrane region" description="Helical" evidence="1">
    <location>
        <begin position="347"/>
        <end position="371"/>
    </location>
</feature>